<name>A0A5J4T993_9EUKA</name>
<evidence type="ECO:0000313" key="2">
    <source>
        <dbReference type="EMBL" id="KAA6355016.1"/>
    </source>
</evidence>
<evidence type="ECO:0000313" key="3">
    <source>
        <dbReference type="Proteomes" id="UP000324800"/>
    </source>
</evidence>
<proteinExistence type="predicted"/>
<reference evidence="2 3" key="1">
    <citation type="submission" date="2019-03" db="EMBL/GenBank/DDBJ databases">
        <title>Single cell metagenomics reveals metabolic interactions within the superorganism composed of flagellate Streblomastix strix and complex community of Bacteroidetes bacteria on its surface.</title>
        <authorList>
            <person name="Treitli S.C."/>
            <person name="Kolisko M."/>
            <person name="Husnik F."/>
            <person name="Keeling P."/>
            <person name="Hampl V."/>
        </authorList>
    </citation>
    <scope>NUCLEOTIDE SEQUENCE [LARGE SCALE GENOMIC DNA]</scope>
    <source>
        <strain evidence="2">ST1C</strain>
    </source>
</reference>
<gene>
    <name evidence="2" type="ORF">EZS28_049457</name>
</gene>
<protein>
    <submittedName>
        <fullName evidence="2">Uncharacterized protein</fullName>
    </submittedName>
</protein>
<organism evidence="2 3">
    <name type="scientific">Streblomastix strix</name>
    <dbReference type="NCBI Taxonomy" id="222440"/>
    <lineage>
        <taxon>Eukaryota</taxon>
        <taxon>Metamonada</taxon>
        <taxon>Preaxostyla</taxon>
        <taxon>Oxymonadida</taxon>
        <taxon>Streblomastigidae</taxon>
        <taxon>Streblomastix</taxon>
    </lineage>
</organism>
<evidence type="ECO:0000256" key="1">
    <source>
        <dbReference type="SAM" id="MobiDB-lite"/>
    </source>
</evidence>
<feature type="region of interest" description="Disordered" evidence="1">
    <location>
        <begin position="298"/>
        <end position="318"/>
    </location>
</feature>
<comment type="caution">
    <text evidence="2">The sequence shown here is derived from an EMBL/GenBank/DDBJ whole genome shotgun (WGS) entry which is preliminary data.</text>
</comment>
<dbReference type="Proteomes" id="UP000324800">
    <property type="component" value="Unassembled WGS sequence"/>
</dbReference>
<dbReference type="EMBL" id="SNRW01035311">
    <property type="protein sequence ID" value="KAA6355016.1"/>
    <property type="molecule type" value="Genomic_DNA"/>
</dbReference>
<sequence>MIDNIVQSPFPKFTLHPPNIILNNSSPIIYDWGLGHKYQDNLKKQFETPSQQVKYNNNQKIIEQQENATIKQINPLLPTPQRNVIVNIEMNNDDQQLQKSNHKQQQKDSPPKQAKRAYIKKQYSPSNIRLSRSASNVKKEHPTIVTHSQKIIDKDVIDLDYDQPQPFNPPKGSKVKGKMEIKGILRNQQFMNHSAIDTTSTIANIAHSTHTLTYSNPIFFDFASNPNSVLRSQSAMRKKDQRIKQLGYNDPNDRIIKEQNQIYNSLHNDPCPGIEPTTSNLTQSLIDAGIHITPVSRSNSNFSLPHISPSTSPKHGIK</sequence>
<feature type="region of interest" description="Disordered" evidence="1">
    <location>
        <begin position="96"/>
        <end position="125"/>
    </location>
</feature>
<dbReference type="AlphaFoldDB" id="A0A5J4T993"/>
<accession>A0A5J4T993</accession>